<proteinExistence type="inferred from homology"/>
<dbReference type="GO" id="GO:0046872">
    <property type="term" value="F:metal ion binding"/>
    <property type="evidence" value="ECO:0007669"/>
    <property type="project" value="UniProtKB-KW"/>
</dbReference>
<protein>
    <recommendedName>
        <fullName evidence="8">Molybdate ABC transporter substrate-binding protein</fullName>
    </recommendedName>
</protein>
<feature type="binding site" evidence="5">
    <location>
        <position position="218"/>
    </location>
    <ligand>
        <name>molybdate</name>
        <dbReference type="ChEBI" id="CHEBI:36264"/>
    </ligand>
</feature>
<dbReference type="Proteomes" id="UP000076925">
    <property type="component" value="Unassembled WGS sequence"/>
</dbReference>
<gene>
    <name evidence="6" type="ORF">WA1_08815</name>
</gene>
<dbReference type="Pfam" id="PF13531">
    <property type="entry name" value="SBP_bac_11"/>
    <property type="match status" value="1"/>
</dbReference>
<dbReference type="GO" id="GO:1901359">
    <property type="term" value="F:tungstate binding"/>
    <property type="evidence" value="ECO:0007669"/>
    <property type="project" value="UniProtKB-ARBA"/>
</dbReference>
<reference evidence="6 7" key="1">
    <citation type="journal article" date="2013" name="Genome Biol. Evol.">
        <title>Genomes of Stigonematalean cyanobacteria (subsection V) and the evolution of oxygenic photosynthesis from prokaryotes to plastids.</title>
        <authorList>
            <person name="Dagan T."/>
            <person name="Roettger M."/>
            <person name="Stucken K."/>
            <person name="Landan G."/>
            <person name="Koch R."/>
            <person name="Major P."/>
            <person name="Gould S.B."/>
            <person name="Goremykin V.V."/>
            <person name="Rippka R."/>
            <person name="Tandeau de Marsac N."/>
            <person name="Gugger M."/>
            <person name="Lockhart P.J."/>
            <person name="Allen J.F."/>
            <person name="Brune I."/>
            <person name="Maus I."/>
            <person name="Puhler A."/>
            <person name="Martin W.F."/>
        </authorList>
    </citation>
    <scope>NUCLEOTIDE SEQUENCE [LARGE SCALE GENOMIC DNA]</scope>
    <source>
        <strain evidence="6 7">PCC 7110</strain>
    </source>
</reference>
<keyword evidence="4" id="KW-0732">Signal</keyword>
<keyword evidence="2 5" id="KW-0500">Molybdenum</keyword>
<dbReference type="InterPro" id="IPR050682">
    <property type="entry name" value="ModA/WtpA"/>
</dbReference>
<dbReference type="FunFam" id="3.40.190.10:FF:000035">
    <property type="entry name" value="Molybdate ABC transporter substrate-binding protein"/>
    <property type="match status" value="1"/>
</dbReference>
<dbReference type="NCBIfam" id="TIGR01256">
    <property type="entry name" value="modA"/>
    <property type="match status" value="1"/>
</dbReference>
<comment type="similarity">
    <text evidence="1">Belongs to the bacterial solute-binding protein ModA family.</text>
</comment>
<evidence type="ECO:0000256" key="2">
    <source>
        <dbReference type="ARBA" id="ARBA00022505"/>
    </source>
</evidence>
<dbReference type="PIRSF" id="PIRSF004846">
    <property type="entry name" value="ModA"/>
    <property type="match status" value="1"/>
</dbReference>
<dbReference type="InterPro" id="IPR005950">
    <property type="entry name" value="ModA"/>
</dbReference>
<evidence type="ECO:0000256" key="5">
    <source>
        <dbReference type="PIRSR" id="PIRSR004846-1"/>
    </source>
</evidence>
<evidence type="ECO:0008006" key="8">
    <source>
        <dbReference type="Google" id="ProtNLM"/>
    </source>
</evidence>
<dbReference type="AlphaFoldDB" id="A0A139WS46"/>
<dbReference type="PANTHER" id="PTHR30632:SF0">
    <property type="entry name" value="SULFATE-BINDING PROTEIN"/>
    <property type="match status" value="1"/>
</dbReference>
<evidence type="ECO:0000313" key="7">
    <source>
        <dbReference type="Proteomes" id="UP000076925"/>
    </source>
</evidence>
<evidence type="ECO:0000313" key="6">
    <source>
        <dbReference type="EMBL" id="KYC35249.1"/>
    </source>
</evidence>
<name>A0A139WS46_9CYAN</name>
<dbReference type="PANTHER" id="PTHR30632">
    <property type="entry name" value="MOLYBDATE-BINDING PERIPLASMIC PROTEIN"/>
    <property type="match status" value="1"/>
</dbReference>
<feature type="binding site" evidence="5">
    <location>
        <position position="64"/>
    </location>
    <ligand>
        <name>molybdate</name>
        <dbReference type="ChEBI" id="CHEBI:36264"/>
    </ligand>
</feature>
<dbReference type="Gene3D" id="3.40.190.10">
    <property type="entry name" value="Periplasmic binding protein-like II"/>
    <property type="match status" value="2"/>
</dbReference>
<keyword evidence="3 5" id="KW-0479">Metal-binding</keyword>
<evidence type="ECO:0000256" key="4">
    <source>
        <dbReference type="ARBA" id="ARBA00022729"/>
    </source>
</evidence>
<comment type="caution">
    <text evidence="6">The sequence shown here is derived from an EMBL/GenBank/DDBJ whole genome shotgun (WGS) entry which is preliminary data.</text>
</comment>
<evidence type="ECO:0000256" key="3">
    <source>
        <dbReference type="ARBA" id="ARBA00022723"/>
    </source>
</evidence>
<dbReference type="STRING" id="128403.WA1_08815"/>
<evidence type="ECO:0000256" key="1">
    <source>
        <dbReference type="ARBA" id="ARBA00009175"/>
    </source>
</evidence>
<sequence>MLILRDQINQDLNLINNYFSVKVPDLITMKCSFYLPLAILSLVLVSCRKQEAKTISLNVSAGQSLQPAMTEIKKIYTQQQPNVSITYKFSSGGFLKDSIKQGETIDIFFTGGSEFLDDLQSKGFLFEKTRKHLLNNKLVLIVPKNSTGVSTFNDLSGKQVKTIAVGNFKTTSSGQHAETILTSLKILDLVKPKLLFSKVGFGAARFVETGQADAGIVYATDAINASQIKIVAIAPENSHSPSMYSVAILKASPHIPEAKEFIQFLESNQASAVFVKYGFAIARDDRARK</sequence>
<accession>A0A139WS46</accession>
<dbReference type="EMBL" id="ANNX02000052">
    <property type="protein sequence ID" value="KYC35249.1"/>
    <property type="molecule type" value="Genomic_DNA"/>
</dbReference>
<dbReference type="GO" id="GO:0030973">
    <property type="term" value="F:molybdate ion binding"/>
    <property type="evidence" value="ECO:0007669"/>
    <property type="project" value="TreeGrafter"/>
</dbReference>
<dbReference type="GO" id="GO:0015689">
    <property type="term" value="P:molybdate ion transport"/>
    <property type="evidence" value="ECO:0007669"/>
    <property type="project" value="InterPro"/>
</dbReference>
<organism evidence="6 7">
    <name type="scientific">Scytonema hofmannii PCC 7110</name>
    <dbReference type="NCBI Taxonomy" id="128403"/>
    <lineage>
        <taxon>Bacteria</taxon>
        <taxon>Bacillati</taxon>
        <taxon>Cyanobacteriota</taxon>
        <taxon>Cyanophyceae</taxon>
        <taxon>Nostocales</taxon>
        <taxon>Scytonemataceae</taxon>
        <taxon>Scytonema</taxon>
    </lineage>
</organism>
<dbReference type="SUPFAM" id="SSF53850">
    <property type="entry name" value="Periplasmic binding protein-like II"/>
    <property type="match status" value="1"/>
</dbReference>
<keyword evidence="7" id="KW-1185">Reference proteome</keyword>